<gene>
    <name evidence="3" type="ORF">IWQ62_000880</name>
</gene>
<feature type="repeat" description="PPR" evidence="2">
    <location>
        <begin position="530"/>
        <end position="564"/>
    </location>
</feature>
<evidence type="ECO:0000313" key="3">
    <source>
        <dbReference type="EMBL" id="KAJ1969035.1"/>
    </source>
</evidence>
<evidence type="ECO:0000256" key="1">
    <source>
        <dbReference type="ARBA" id="ARBA00022737"/>
    </source>
</evidence>
<dbReference type="PROSITE" id="PS51375">
    <property type="entry name" value="PPR"/>
    <property type="match status" value="1"/>
</dbReference>
<dbReference type="Proteomes" id="UP001150925">
    <property type="component" value="Unassembled WGS sequence"/>
</dbReference>
<name>A0A9W8ATQ1_9FUNG</name>
<sequence>MLRQCLVGIAPCNTRISHTIQRPIGLLPFVAHTHAIPLALTHLVWAPWPNQPRQYGTDSTLTSTTQLAQQLARLNTVDRIDQHKQAGEWERVAQQAWERYTGRRSTLSDTDCQVLLQALVLPFRAAQLPSPTPHINQAVFPVYNVSTHILSYTIPAAPTVDRLVSILGHQCHISPLLSPATSTSVEETESMSQIESASGLDVEPMFGESQSAAECYILTTALVTLYQRLLSPQTEVSTHPSSASPAQPTNVQDIGSHNHDHWHRILVQAQKHLRRYKITSNQRTANIALFSALATRAPITVAELALGTDSSLVMVDTSQEYLLMLWTLVRLGQVDPAMELYRRCRDQQRIPLQPVVFRWLGYLCRQHRLASQAEELLYDLKASGLPLSPSFCAEYMATFALVGNTTRVQALYPIFGSNSPPMAWEEARGLLQALHDARELPRLLGIYKALRSQGSLPTDVVCLVIRAIGELGNASLLHEFERELGESQLKALTKSDDIKATLMYAYSLVEVTPLVDRYAQDLLRRFEQLSTPVCNTLLEALCHYNRFTKARRVYSRMIRRGVYPTARAWAVILETGMKYRNLGFTAKMFNELRHRSPVEWNHELYYQVVRYLFYVDRPMNALKQFDQMKTRHIQPNLAFYSMVAQNLHTLRWAPELKVLVDDMRNAGVHPSLDIYNLTIQLLYRTGDIAAVQEVIAYRAVTYPNYDGQEPFVPKPKRFTQPVRYEEYQ</sequence>
<comment type="caution">
    <text evidence="3">The sequence shown here is derived from an EMBL/GenBank/DDBJ whole genome shotgun (WGS) entry which is preliminary data.</text>
</comment>
<dbReference type="NCBIfam" id="TIGR00756">
    <property type="entry name" value="PPR"/>
    <property type="match status" value="1"/>
</dbReference>
<protein>
    <recommendedName>
        <fullName evidence="5">Pentatricopeptide repeat-containing protein</fullName>
    </recommendedName>
</protein>
<evidence type="ECO:0000256" key="2">
    <source>
        <dbReference type="PROSITE-ProRule" id="PRU00708"/>
    </source>
</evidence>
<accession>A0A9W8ATQ1</accession>
<proteinExistence type="predicted"/>
<organism evidence="3 4">
    <name type="scientific">Dispira parvispora</name>
    <dbReference type="NCBI Taxonomy" id="1520584"/>
    <lineage>
        <taxon>Eukaryota</taxon>
        <taxon>Fungi</taxon>
        <taxon>Fungi incertae sedis</taxon>
        <taxon>Zoopagomycota</taxon>
        <taxon>Kickxellomycotina</taxon>
        <taxon>Dimargaritomycetes</taxon>
        <taxon>Dimargaritales</taxon>
        <taxon>Dimargaritaceae</taxon>
        <taxon>Dispira</taxon>
    </lineage>
</organism>
<dbReference type="InterPro" id="IPR002885">
    <property type="entry name" value="PPR_rpt"/>
</dbReference>
<evidence type="ECO:0000313" key="4">
    <source>
        <dbReference type="Proteomes" id="UP001150925"/>
    </source>
</evidence>
<dbReference type="Gene3D" id="1.25.40.10">
    <property type="entry name" value="Tetratricopeptide repeat domain"/>
    <property type="match status" value="2"/>
</dbReference>
<dbReference type="EMBL" id="JANBPY010000102">
    <property type="protein sequence ID" value="KAJ1969035.1"/>
    <property type="molecule type" value="Genomic_DNA"/>
</dbReference>
<dbReference type="AlphaFoldDB" id="A0A9W8ATQ1"/>
<reference evidence="3" key="1">
    <citation type="submission" date="2022-07" db="EMBL/GenBank/DDBJ databases">
        <title>Phylogenomic reconstructions and comparative analyses of Kickxellomycotina fungi.</title>
        <authorList>
            <person name="Reynolds N.K."/>
            <person name="Stajich J.E."/>
            <person name="Barry K."/>
            <person name="Grigoriev I.V."/>
            <person name="Crous P."/>
            <person name="Smith M.E."/>
        </authorList>
    </citation>
    <scope>NUCLEOTIDE SEQUENCE</scope>
    <source>
        <strain evidence="3">RSA 1196</strain>
    </source>
</reference>
<dbReference type="Pfam" id="PF01535">
    <property type="entry name" value="PPR"/>
    <property type="match status" value="1"/>
</dbReference>
<dbReference type="PANTHER" id="PTHR47936">
    <property type="entry name" value="PPR_LONG DOMAIN-CONTAINING PROTEIN"/>
    <property type="match status" value="1"/>
</dbReference>
<dbReference type="PANTHER" id="PTHR47936:SF1">
    <property type="entry name" value="PENTATRICOPEPTIDE REPEAT-CONTAINING PROTEIN GUN1, CHLOROPLASTIC"/>
    <property type="match status" value="1"/>
</dbReference>
<keyword evidence="1" id="KW-0677">Repeat</keyword>
<dbReference type="InterPro" id="IPR011990">
    <property type="entry name" value="TPR-like_helical_dom_sf"/>
</dbReference>
<dbReference type="OrthoDB" id="185373at2759"/>
<evidence type="ECO:0008006" key="5">
    <source>
        <dbReference type="Google" id="ProtNLM"/>
    </source>
</evidence>
<keyword evidence="4" id="KW-1185">Reference proteome</keyword>
<dbReference type="GO" id="GO:0031930">
    <property type="term" value="P:mitochondria-nucleus signaling pathway"/>
    <property type="evidence" value="ECO:0007669"/>
    <property type="project" value="TreeGrafter"/>
</dbReference>